<name>A0A060HFN5_9ARCH</name>
<reference evidence="1 2" key="1">
    <citation type="journal article" date="2014" name="Int. J. Syst. Evol. Microbiol.">
        <title>Nitrososphaera viennensis gen. nov., sp. nov., an aerobic and mesophilic, ammonia-oxidizing archaeon from soil and a member of the archaeal phylum Thaumarchaeota.</title>
        <authorList>
            <person name="Stieglmeier M."/>
            <person name="Klingl A."/>
            <person name="Alves R.J."/>
            <person name="Rittmann S.K."/>
            <person name="Melcher M."/>
            <person name="Leisch N."/>
            <person name="Schleper C."/>
        </authorList>
    </citation>
    <scope>NUCLEOTIDE SEQUENCE [LARGE SCALE GENOMIC DNA]</scope>
    <source>
        <strain evidence="1">EN76</strain>
    </source>
</reference>
<dbReference type="AlphaFoldDB" id="A0A060HFN5"/>
<evidence type="ECO:0000313" key="2">
    <source>
        <dbReference type="Proteomes" id="UP000027093"/>
    </source>
</evidence>
<dbReference type="Pfam" id="PF09630">
    <property type="entry name" value="DUF2024"/>
    <property type="match status" value="1"/>
</dbReference>
<dbReference type="SUPFAM" id="SSF160766">
    <property type="entry name" value="NE1680-like"/>
    <property type="match status" value="1"/>
</dbReference>
<gene>
    <name evidence="1" type="ORF">NVIE_000080</name>
</gene>
<proteinExistence type="predicted"/>
<protein>
    <recommendedName>
        <fullName evidence="3">DUF2024 domain-containing protein</fullName>
    </recommendedName>
</protein>
<dbReference type="KEGG" id="nvn:NVIE_000080"/>
<evidence type="ECO:0000313" key="1">
    <source>
        <dbReference type="EMBL" id="AIC14190.1"/>
    </source>
</evidence>
<dbReference type="InterPro" id="IPR018592">
    <property type="entry name" value="DUF2024"/>
</dbReference>
<organism evidence="1 2">
    <name type="scientific">Nitrososphaera viennensis EN76</name>
    <dbReference type="NCBI Taxonomy" id="926571"/>
    <lineage>
        <taxon>Archaea</taxon>
        <taxon>Nitrososphaerota</taxon>
        <taxon>Nitrososphaeria</taxon>
        <taxon>Nitrososphaerales</taxon>
        <taxon>Nitrososphaeraceae</taxon>
        <taxon>Nitrososphaera</taxon>
    </lineage>
</organism>
<dbReference type="Gene3D" id="3.10.510.10">
    <property type="entry name" value="NE1680-like"/>
    <property type="match status" value="1"/>
</dbReference>
<evidence type="ECO:0008006" key="3">
    <source>
        <dbReference type="Google" id="ProtNLM"/>
    </source>
</evidence>
<dbReference type="HOGENOM" id="CLU_188388_0_0_2"/>
<dbReference type="STRING" id="926571.NVIE_000080"/>
<dbReference type="Proteomes" id="UP000027093">
    <property type="component" value="Chromosome"/>
</dbReference>
<keyword evidence="2" id="KW-1185">Reference proteome</keyword>
<accession>A0A060HFN5</accession>
<dbReference type="InterPro" id="IPR023122">
    <property type="entry name" value="NE1680-like_sf"/>
</dbReference>
<dbReference type="EMBL" id="CP007536">
    <property type="protein sequence ID" value="AIC14190.1"/>
    <property type="molecule type" value="Genomic_DNA"/>
</dbReference>
<sequence>MKYRLRGLFSMECAVYDTYVQKKDGKIMHFDVVVEANTPHEKAIQYGQQWLATVGQAGQKMTSEECQFCHIQEAPPFVEKSIKQQGYWIQKMEGCPN</sequence>